<evidence type="ECO:0000256" key="5">
    <source>
        <dbReference type="ARBA" id="ARBA00022692"/>
    </source>
</evidence>
<keyword evidence="5 11" id="KW-0812">Transmembrane</keyword>
<keyword evidence="7 11" id="KW-1133">Transmembrane helix</keyword>
<evidence type="ECO:0000256" key="11">
    <source>
        <dbReference type="SAM" id="Phobius"/>
    </source>
</evidence>
<dbReference type="RefSeq" id="WP_084183596.1">
    <property type="nucleotide sequence ID" value="NZ_CANKXH010000010.1"/>
</dbReference>
<evidence type="ECO:0000256" key="6">
    <source>
        <dbReference type="ARBA" id="ARBA00022729"/>
    </source>
</evidence>
<evidence type="ECO:0000256" key="4">
    <source>
        <dbReference type="ARBA" id="ARBA00022475"/>
    </source>
</evidence>
<dbReference type="GeneID" id="303165189"/>
<keyword evidence="6" id="KW-0732">Signal</keyword>
<dbReference type="Pfam" id="PF17090">
    <property type="entry name" value="Ytca"/>
    <property type="match status" value="1"/>
</dbReference>
<keyword evidence="14" id="KW-1185">Reference proteome</keyword>
<evidence type="ECO:0000256" key="8">
    <source>
        <dbReference type="ARBA" id="ARBA00023136"/>
    </source>
</evidence>
<protein>
    <recommendedName>
        <fullName evidence="3">Uncharacterized protein YtcA</fullName>
    </recommendedName>
</protein>
<dbReference type="GO" id="GO:0016020">
    <property type="term" value="C:membrane"/>
    <property type="evidence" value="ECO:0007669"/>
    <property type="project" value="UniProtKB-SubCell"/>
</dbReference>
<evidence type="ECO:0000313" key="15">
    <source>
        <dbReference type="Proteomes" id="UP001276761"/>
    </source>
</evidence>
<dbReference type="EMBL" id="NSKA01000007">
    <property type="protein sequence ID" value="PAU70634.1"/>
    <property type="molecule type" value="Genomic_DNA"/>
</dbReference>
<feature type="transmembrane region" description="Helical" evidence="11">
    <location>
        <begin position="51"/>
        <end position="73"/>
    </location>
</feature>
<organism evidence="12 15">
    <name type="scientific">Vreelandella alkaliphila</name>
    <dbReference type="NCBI Taxonomy" id="272774"/>
    <lineage>
        <taxon>Bacteria</taxon>
        <taxon>Pseudomonadati</taxon>
        <taxon>Pseudomonadota</taxon>
        <taxon>Gammaproteobacteria</taxon>
        <taxon>Oceanospirillales</taxon>
        <taxon>Halomonadaceae</taxon>
        <taxon>Vreelandella</taxon>
    </lineage>
</organism>
<dbReference type="EMBL" id="JAWXXT010000001">
    <property type="protein sequence ID" value="MDX5977266.1"/>
    <property type="molecule type" value="Genomic_DNA"/>
</dbReference>
<evidence type="ECO:0000256" key="10">
    <source>
        <dbReference type="ARBA" id="ARBA00023288"/>
    </source>
</evidence>
<dbReference type="AlphaFoldDB" id="A0AAJ2RZR3"/>
<evidence type="ECO:0000313" key="14">
    <source>
        <dbReference type="Proteomes" id="UP000218675"/>
    </source>
</evidence>
<comment type="similarity">
    <text evidence="2">Belongs to the YtcA family.</text>
</comment>
<keyword evidence="8 11" id="KW-0472">Membrane</keyword>
<evidence type="ECO:0000313" key="12">
    <source>
        <dbReference type="EMBL" id="MDX5977266.1"/>
    </source>
</evidence>
<keyword evidence="4" id="KW-1003">Cell membrane</keyword>
<dbReference type="Proteomes" id="UP001276761">
    <property type="component" value="Unassembled WGS sequence"/>
</dbReference>
<evidence type="ECO:0000256" key="3">
    <source>
        <dbReference type="ARBA" id="ARBA00021237"/>
    </source>
</evidence>
<comment type="subcellular location">
    <subcellularLocation>
        <location evidence="1">Membrane</location>
        <topology evidence="1">Multi-pass membrane protein</topology>
    </subcellularLocation>
</comment>
<name>A0AAJ2RZR3_9GAMM</name>
<comment type="caution">
    <text evidence="12">The sequence shown here is derived from an EMBL/GenBank/DDBJ whole genome shotgun (WGS) entry which is preliminary data.</text>
</comment>
<keyword evidence="10 12" id="KW-0449">Lipoprotein</keyword>
<evidence type="ECO:0000256" key="1">
    <source>
        <dbReference type="ARBA" id="ARBA00004141"/>
    </source>
</evidence>
<evidence type="ECO:0000313" key="13">
    <source>
        <dbReference type="EMBL" id="PAU70634.1"/>
    </source>
</evidence>
<evidence type="ECO:0000256" key="2">
    <source>
        <dbReference type="ARBA" id="ARBA00008208"/>
    </source>
</evidence>
<feature type="transmembrane region" description="Helical" evidence="11">
    <location>
        <begin position="20"/>
        <end position="39"/>
    </location>
</feature>
<accession>A0AAJ2RZR3</accession>
<proteinExistence type="inferred from homology"/>
<dbReference type="Proteomes" id="UP000218675">
    <property type="component" value="Unassembled WGS sequence"/>
</dbReference>
<reference evidence="13 14" key="1">
    <citation type="submission" date="2017-08" db="EMBL/GenBank/DDBJ databases">
        <title>Halomonas binhaiensis sp. nov., isolated from saline alkaline soil.</title>
        <authorList>
            <person name="Wang D."/>
            <person name="Zhang G."/>
        </authorList>
    </citation>
    <scope>NUCLEOTIDE SEQUENCE [LARGE SCALE GENOMIC DNA]</scope>
    <source>
        <strain evidence="13 14">WN018</strain>
    </source>
</reference>
<evidence type="ECO:0000256" key="7">
    <source>
        <dbReference type="ARBA" id="ARBA00022989"/>
    </source>
</evidence>
<reference evidence="12" key="2">
    <citation type="submission" date="2023-11" db="EMBL/GenBank/DDBJ databases">
        <title>MicrobeMod: A computational toolkit for identifying prokaryotic methylation and restriction-modification with nanopore sequencing.</title>
        <authorList>
            <person name="Crits-Christoph A."/>
            <person name="Kang S.C."/>
            <person name="Lee H."/>
            <person name="Ostrov N."/>
        </authorList>
    </citation>
    <scope>NUCLEOTIDE SEQUENCE</scope>
    <source>
        <strain evidence="12">ATCC BAA-953</strain>
    </source>
</reference>
<sequence length="109" mass="11828">MILAAFGRRLLKGGEGCSLLPRLATFLTPMILAGCSMHAHSPTMSLYGSFFPVWLIAALLGVICSVILRLLFIRVGLHEHLPMSPLTYLSAAIFSGIMIWALWTGALTI</sequence>
<feature type="transmembrane region" description="Helical" evidence="11">
    <location>
        <begin position="85"/>
        <end position="103"/>
    </location>
</feature>
<keyword evidence="9" id="KW-0564">Palmitate</keyword>
<dbReference type="InterPro" id="IPR031381">
    <property type="entry name" value="YtcA"/>
</dbReference>
<gene>
    <name evidence="13" type="ORF">CK497_16905</name>
    <name evidence="12" type="ORF">SIL78_06775</name>
</gene>
<evidence type="ECO:0000256" key="9">
    <source>
        <dbReference type="ARBA" id="ARBA00023139"/>
    </source>
</evidence>